<dbReference type="GeneTree" id="ENSGT01150000287417"/>
<dbReference type="GO" id="GO:0070292">
    <property type="term" value="P:N-acylphosphatidylethanolamine metabolic process"/>
    <property type="evidence" value="ECO:0007669"/>
    <property type="project" value="TreeGrafter"/>
</dbReference>
<evidence type="ECO:0000256" key="2">
    <source>
        <dbReference type="ARBA" id="ARBA00022679"/>
    </source>
</evidence>
<evidence type="ECO:0000313" key="7">
    <source>
        <dbReference type="Proteomes" id="UP000261560"/>
    </source>
</evidence>
<dbReference type="InterPro" id="IPR051496">
    <property type="entry name" value="H-rev107_PLA/AT"/>
</dbReference>
<comment type="similarity">
    <text evidence="1">Belongs to the H-rev107 family.</text>
</comment>
<keyword evidence="2" id="KW-0808">Transferase</keyword>
<sequence length="221" mass="25850">MSQIHISFNFTQVKETYLETFPETVKPDFWTVSVLMFMTILQVLHLMQEIIIPDFVNDSPFQFGDIISFKPKCRAGIRFMHFAVYVGDADICGKKESYIMDLLPEQILRCRFSELNLNLEPEVNNYLDDYTDPSTGRTYCKGDDKDIIERITETYENWGVYGILHYNCEHLATYVRYGVKIAVQVSGQRVINSIYLFKKHFVCPVFTKIMHLLKINIHCIC</sequence>
<dbReference type="Pfam" id="PF04970">
    <property type="entry name" value="LRAT"/>
    <property type="match status" value="1"/>
</dbReference>
<evidence type="ECO:0000256" key="4">
    <source>
        <dbReference type="ARBA" id="ARBA00023098"/>
    </source>
</evidence>
<keyword evidence="7" id="KW-1185">Reference proteome</keyword>
<keyword evidence="3" id="KW-0378">Hydrolase</keyword>
<feature type="domain" description="LRAT" evidence="5">
    <location>
        <begin position="71"/>
        <end position="184"/>
    </location>
</feature>
<name>A0A3B3DSA2_ORYME</name>
<accession>A0A3B3DSA2</accession>
<dbReference type="PANTHER" id="PTHR13943:SF77">
    <property type="entry name" value="LRAT DOMAIN-CONTAINING PROTEIN"/>
    <property type="match status" value="1"/>
</dbReference>
<protein>
    <recommendedName>
        <fullName evidence="5">LRAT domain-containing protein</fullName>
    </recommendedName>
</protein>
<dbReference type="PaxDb" id="30732-ENSOMEP00000032245"/>
<evidence type="ECO:0000313" key="6">
    <source>
        <dbReference type="Ensembl" id="ENSOMEP00000032245.1"/>
    </source>
</evidence>
<keyword evidence="4" id="KW-0443">Lipid metabolism</keyword>
<dbReference type="Proteomes" id="UP000261560">
    <property type="component" value="Unplaced"/>
</dbReference>
<dbReference type="GO" id="GO:0004623">
    <property type="term" value="F:phospholipase A2 activity"/>
    <property type="evidence" value="ECO:0007669"/>
    <property type="project" value="TreeGrafter"/>
</dbReference>
<reference evidence="6" key="1">
    <citation type="submission" date="2025-08" db="UniProtKB">
        <authorList>
            <consortium name="Ensembl"/>
        </authorList>
    </citation>
    <scope>IDENTIFICATION</scope>
</reference>
<dbReference type="InterPro" id="IPR007053">
    <property type="entry name" value="LRAT_dom"/>
</dbReference>
<dbReference type="Ensembl" id="ENSOMET00000024261.1">
    <property type="protein sequence ID" value="ENSOMEP00000032245.1"/>
    <property type="gene ID" value="ENSOMEG00000017569.1"/>
</dbReference>
<dbReference type="Gene3D" id="3.90.1720.10">
    <property type="entry name" value="endopeptidase domain like (from Nostoc punctiforme)"/>
    <property type="match status" value="1"/>
</dbReference>
<organism evidence="6 7">
    <name type="scientific">Oryzias melastigma</name>
    <name type="common">Marine medaka</name>
    <dbReference type="NCBI Taxonomy" id="30732"/>
    <lineage>
        <taxon>Eukaryota</taxon>
        <taxon>Metazoa</taxon>
        <taxon>Chordata</taxon>
        <taxon>Craniata</taxon>
        <taxon>Vertebrata</taxon>
        <taxon>Euteleostomi</taxon>
        <taxon>Actinopterygii</taxon>
        <taxon>Neopterygii</taxon>
        <taxon>Teleostei</taxon>
        <taxon>Neoteleostei</taxon>
        <taxon>Acanthomorphata</taxon>
        <taxon>Ovalentaria</taxon>
        <taxon>Atherinomorphae</taxon>
        <taxon>Beloniformes</taxon>
        <taxon>Adrianichthyidae</taxon>
        <taxon>Oryziinae</taxon>
        <taxon>Oryzias</taxon>
    </lineage>
</organism>
<evidence type="ECO:0000256" key="1">
    <source>
        <dbReference type="ARBA" id="ARBA00007824"/>
    </source>
</evidence>
<proteinExistence type="inferred from homology"/>
<dbReference type="GO" id="GO:0016410">
    <property type="term" value="F:N-acyltransferase activity"/>
    <property type="evidence" value="ECO:0007669"/>
    <property type="project" value="TreeGrafter"/>
</dbReference>
<dbReference type="PROSITE" id="PS51934">
    <property type="entry name" value="LRAT"/>
    <property type="match status" value="1"/>
</dbReference>
<dbReference type="OMA" id="NCEHLAN"/>
<dbReference type="PANTHER" id="PTHR13943">
    <property type="entry name" value="HRAS-LIKE SUPPRESSOR - RELATED"/>
    <property type="match status" value="1"/>
</dbReference>
<dbReference type="GO" id="GO:0008970">
    <property type="term" value="F:phospholipase A1 activity"/>
    <property type="evidence" value="ECO:0007669"/>
    <property type="project" value="TreeGrafter"/>
</dbReference>
<evidence type="ECO:0000259" key="5">
    <source>
        <dbReference type="PROSITE" id="PS51934"/>
    </source>
</evidence>
<dbReference type="GO" id="GO:0005737">
    <property type="term" value="C:cytoplasm"/>
    <property type="evidence" value="ECO:0007669"/>
    <property type="project" value="TreeGrafter"/>
</dbReference>
<evidence type="ECO:0000256" key="3">
    <source>
        <dbReference type="ARBA" id="ARBA00022801"/>
    </source>
</evidence>
<reference evidence="6" key="2">
    <citation type="submission" date="2025-09" db="UniProtKB">
        <authorList>
            <consortium name="Ensembl"/>
        </authorList>
    </citation>
    <scope>IDENTIFICATION</scope>
</reference>
<dbReference type="AlphaFoldDB" id="A0A3B3DSA2"/>